<organism evidence="3 4">
    <name type="scientific">Marinobacterium lutimaris</name>
    <dbReference type="NCBI Taxonomy" id="568106"/>
    <lineage>
        <taxon>Bacteria</taxon>
        <taxon>Pseudomonadati</taxon>
        <taxon>Pseudomonadota</taxon>
        <taxon>Gammaproteobacteria</taxon>
        <taxon>Oceanospirillales</taxon>
        <taxon>Oceanospirillaceae</taxon>
        <taxon>Marinobacterium</taxon>
    </lineage>
</organism>
<feature type="signal peptide" evidence="2">
    <location>
        <begin position="1"/>
        <end position="26"/>
    </location>
</feature>
<dbReference type="PANTHER" id="PTHR33376:SF15">
    <property type="entry name" value="BLL6794 PROTEIN"/>
    <property type="match status" value="1"/>
</dbReference>
<dbReference type="EMBL" id="FNVQ01000007">
    <property type="protein sequence ID" value="SEG85659.1"/>
    <property type="molecule type" value="Genomic_DNA"/>
</dbReference>
<dbReference type="CDD" id="cd13665">
    <property type="entry name" value="PBP2_TRAP_Dctp3_4"/>
    <property type="match status" value="1"/>
</dbReference>
<dbReference type="GO" id="GO:0055085">
    <property type="term" value="P:transmembrane transport"/>
    <property type="evidence" value="ECO:0007669"/>
    <property type="project" value="InterPro"/>
</dbReference>
<dbReference type="Pfam" id="PF03480">
    <property type="entry name" value="DctP"/>
    <property type="match status" value="1"/>
</dbReference>
<proteinExistence type="predicted"/>
<dbReference type="Gene3D" id="3.40.190.170">
    <property type="entry name" value="Bacterial extracellular solute-binding protein, family 7"/>
    <property type="match status" value="1"/>
</dbReference>
<dbReference type="SUPFAM" id="SSF53850">
    <property type="entry name" value="Periplasmic binding protein-like II"/>
    <property type="match status" value="1"/>
</dbReference>
<dbReference type="OrthoDB" id="8678862at2"/>
<dbReference type="InterPro" id="IPR018389">
    <property type="entry name" value="DctP_fam"/>
</dbReference>
<dbReference type="InterPro" id="IPR038404">
    <property type="entry name" value="TRAP_DctP_sf"/>
</dbReference>
<accession>A0A1H6DKK0</accession>
<dbReference type="PANTHER" id="PTHR33376">
    <property type="match status" value="1"/>
</dbReference>
<evidence type="ECO:0000313" key="4">
    <source>
        <dbReference type="Proteomes" id="UP000236745"/>
    </source>
</evidence>
<evidence type="ECO:0000256" key="2">
    <source>
        <dbReference type="SAM" id="SignalP"/>
    </source>
</evidence>
<dbReference type="NCBIfam" id="NF037995">
    <property type="entry name" value="TRAP_S1"/>
    <property type="match status" value="1"/>
</dbReference>
<dbReference type="RefSeq" id="WP_104005491.1">
    <property type="nucleotide sequence ID" value="NZ_FNVQ01000007.1"/>
</dbReference>
<keyword evidence="4" id="KW-1185">Reference proteome</keyword>
<dbReference type="AlphaFoldDB" id="A0A1H6DKK0"/>
<keyword evidence="1 2" id="KW-0732">Signal</keyword>
<sequence length="332" mass="35652">MDLSLRKALLCLASSAALLTANVGQAAEELKLAHFVSTTHVLNKSIIDPLKEQVESRTNGDLTIKVYPGGELGSGPMEQYVRALQGVADITWGLSGYTSSQFKKSMVVELPGVIPDGTSGYDMLWNAYDSELKGEFPGTKPLALWVSEPNVLIMKDKEIHSPEDLKGLKIRVSGAMTGKLIEAYGATPVQMSAGEIYNSLQTGLIDGVATGASAINDFKLDEVANSYTVGAPLGHIMFYLVMNQKKYDSLSDEQKAAIDASSGRELSKSGEMAWNKLAGETMDRLRADTGSTVVDLTPEQVQAFSAIAEPFVEKSLEEIDGGKAVLDAMLKH</sequence>
<reference evidence="3 4" key="1">
    <citation type="submission" date="2016-10" db="EMBL/GenBank/DDBJ databases">
        <authorList>
            <person name="de Groot N.N."/>
        </authorList>
    </citation>
    <scope>NUCLEOTIDE SEQUENCE [LARGE SCALE GENOMIC DNA]</scope>
    <source>
        <strain evidence="3 4">DSM 22012</strain>
    </source>
</reference>
<evidence type="ECO:0000256" key="1">
    <source>
        <dbReference type="ARBA" id="ARBA00022729"/>
    </source>
</evidence>
<evidence type="ECO:0000313" key="3">
    <source>
        <dbReference type="EMBL" id="SEG85659.1"/>
    </source>
</evidence>
<dbReference type="Proteomes" id="UP000236745">
    <property type="component" value="Unassembled WGS sequence"/>
</dbReference>
<protein>
    <submittedName>
        <fullName evidence="3">TRAP-type C4-dicarboxylate transport system, substrate-binding protein</fullName>
    </submittedName>
</protein>
<feature type="chain" id="PRO_5009296000" evidence="2">
    <location>
        <begin position="27"/>
        <end position="332"/>
    </location>
</feature>
<gene>
    <name evidence="3" type="ORF">SAMN05444390_10721</name>
</gene>
<name>A0A1H6DKK0_9GAMM</name>